<reference evidence="1" key="1">
    <citation type="submission" date="2021-01" db="EMBL/GenBank/DDBJ databases">
        <authorList>
            <person name="Corre E."/>
            <person name="Pelletier E."/>
            <person name="Niang G."/>
            <person name="Scheremetjew M."/>
            <person name="Finn R."/>
            <person name="Kale V."/>
            <person name="Holt S."/>
            <person name="Cochrane G."/>
            <person name="Meng A."/>
            <person name="Brown T."/>
            <person name="Cohen L."/>
        </authorList>
    </citation>
    <scope>NUCLEOTIDE SEQUENCE</scope>
    <source>
        <strain evidence="1">UTEX LB 2760</strain>
    </source>
</reference>
<gene>
    <name evidence="1" type="ORF">RMAR0315_LOCUS11316</name>
</gene>
<evidence type="ECO:0000313" key="1">
    <source>
        <dbReference type="EMBL" id="CAD8401312.1"/>
    </source>
</evidence>
<sequence>MHELDTLCGSLLTLQGLPPEELNTVKAQIRLPGNWVGLGLATRVRIHPIAFYAAWLRTLQNNFTCNAFLSRLGTACRGADPSTEHLLEDLASSMDQLEQQLSLASRWTTSRLSSRTSARIRKIALWSTALPTGDAAPASTNPPLAGPLQQILSQESHRRAFEDIVDNSALDDRTRARVRSASGAGAGGWLRDLPSTGSELLPLKKFAAVYACFWASRYLVSALHLNAQSLPSLTRRMGLSVSFTALPRPGIGLCAIIAFVMSSRVTFADGIFLMFRSSLMGFLRVVASAPT</sequence>
<accession>A0A7S0BRE4</accession>
<name>A0A7S0BRE4_9RHOD</name>
<protein>
    <submittedName>
        <fullName evidence="1">Uncharacterized protein</fullName>
    </submittedName>
</protein>
<dbReference type="EMBL" id="HBEK01020736">
    <property type="protein sequence ID" value="CAD8401312.1"/>
    <property type="molecule type" value="Transcribed_RNA"/>
</dbReference>
<dbReference type="AlphaFoldDB" id="A0A7S0BRE4"/>
<organism evidence="1">
    <name type="scientific">Rhodosorus marinus</name>
    <dbReference type="NCBI Taxonomy" id="101924"/>
    <lineage>
        <taxon>Eukaryota</taxon>
        <taxon>Rhodophyta</taxon>
        <taxon>Stylonematophyceae</taxon>
        <taxon>Stylonematales</taxon>
        <taxon>Stylonemataceae</taxon>
        <taxon>Rhodosorus</taxon>
    </lineage>
</organism>
<proteinExistence type="predicted"/>